<dbReference type="Pfam" id="PF08386">
    <property type="entry name" value="Abhydrolase_4"/>
    <property type="match status" value="1"/>
</dbReference>
<feature type="region of interest" description="Disordered" evidence="1">
    <location>
        <begin position="501"/>
        <end position="526"/>
    </location>
</feature>
<dbReference type="Pfam" id="PF00561">
    <property type="entry name" value="Abhydrolase_1"/>
    <property type="match status" value="1"/>
</dbReference>
<sequence length="988" mass="106350">MCSTQRIAYRRSRIVRRVGFTASLVLASLATLRAASAQSGASSQIRFEPYTLVTRAHGSIDAELGVLDVPRRHAVPNGPAQTLRVVRLRAIRATPGIAPVIYLAGGPGGSGIEAARGGRWPVFDAVRQHADVILLDQRGTGRSDPPPSCPRPAAAPLHNDSLITEARYVATVQQETSRCVAWWRGQGVDLAAYTTVESAHDIDALRRALGVEQVSLWGMSYGTHLALATLRLHPTVVQRVVLMGTEGPDHTWKDPRDADAILGRLSAWSAKDPVARTMTPDLQRSLRDAVQSLAKRPLTGTVQGPPGVGGPMVIGAFDLQLAVAAALGRTQTASLVPVMLSQVQQGDASLVAQLVSGLRDAVLRPAAMPLAMDLASGASRARRSLVQNGERRSVLGSALNFPWTTLEAADFGVPDLGDAFRAPLRSATPTLFISGSMDGRTPPSNADEVRRGFRRATTLLLDGAGHDDDLWVASPRIAEVLARFLNGETVASDTITTPMLRVPAPPAGAETPASASARAPAAASAPPADRVASALLDRAIARMGGDSALRAITTMRMDLLTQWQRTTFAEHPYPDQPSFERNSDLRNYALKGWRNVRMPLTGGTFVDIVRDTVAARSFNGPGGTPTVMPLNIAYITERREQFAFAPEQMLLLARKAGDLHAQRDTSIDGVIHARVFATVDGFPSTWFLRRTDGLPALVRFVADETNDFGLASWGVMSVEIWFSNWTRVPPGVFLPRQRDIRRVGRPYKRITALAITVNAPAPADSFAISDEMAARYLATERRPMWQLPFDSVRVTADHFVVFPQLVGSAGAVRIGGGWVLFETAQSEGSLPTIDAWLTRATGVGLAAGVVARPGMGNGGARWFARSNRALYVAPGTRAVVQSLLATDPTSIAGSAKAVGKTAPRTAMVVPTTPRWVRVGNDSLWLEAIDLPDAPGVLTAYSPTHRWVYSPMLGVPNYKPEYDALLARWRARGWIVEWQGSLRGVRAPI</sequence>
<dbReference type="PANTHER" id="PTHR43798">
    <property type="entry name" value="MONOACYLGLYCEROL LIPASE"/>
    <property type="match status" value="1"/>
</dbReference>
<evidence type="ECO:0000256" key="1">
    <source>
        <dbReference type="SAM" id="MobiDB-lite"/>
    </source>
</evidence>
<dbReference type="InterPro" id="IPR050266">
    <property type="entry name" value="AB_hydrolase_sf"/>
</dbReference>
<evidence type="ECO:0000259" key="4">
    <source>
        <dbReference type="Pfam" id="PF08386"/>
    </source>
</evidence>
<dbReference type="KEGG" id="gau:GAU_3599"/>
<dbReference type="AlphaFoldDB" id="C1ADR4"/>
<evidence type="ECO:0000313" key="6">
    <source>
        <dbReference type="Proteomes" id="UP000002209"/>
    </source>
</evidence>
<dbReference type="EMBL" id="AP009153">
    <property type="protein sequence ID" value="BAH40641.1"/>
    <property type="molecule type" value="Genomic_DNA"/>
</dbReference>
<feature type="domain" description="Peptidase S33 tripeptidyl aminopeptidase-like C-terminal" evidence="4">
    <location>
        <begin position="421"/>
        <end position="486"/>
    </location>
</feature>
<evidence type="ECO:0000256" key="2">
    <source>
        <dbReference type="SAM" id="SignalP"/>
    </source>
</evidence>
<evidence type="ECO:0000259" key="3">
    <source>
        <dbReference type="Pfam" id="PF00561"/>
    </source>
</evidence>
<dbReference type="STRING" id="379066.GAU_3599"/>
<dbReference type="eggNOG" id="COG0596">
    <property type="taxonomic scope" value="Bacteria"/>
</dbReference>
<accession>C1ADR4</accession>
<dbReference type="PANTHER" id="PTHR43798:SF27">
    <property type="entry name" value="HYDROLASE ALPHA_BETA HYDROLASE FOLD FAMILY"/>
    <property type="match status" value="1"/>
</dbReference>
<gene>
    <name evidence="5" type="ordered locus">GAU_3599</name>
</gene>
<dbReference type="InterPro" id="IPR013595">
    <property type="entry name" value="Pept_S33_TAP-like_C"/>
</dbReference>
<protein>
    <submittedName>
        <fullName evidence="5">Putative peptidase</fullName>
    </submittedName>
</protein>
<keyword evidence="2" id="KW-0732">Signal</keyword>
<dbReference type="InterPro" id="IPR000073">
    <property type="entry name" value="AB_hydrolase_1"/>
</dbReference>
<feature type="compositionally biased region" description="Low complexity" evidence="1">
    <location>
        <begin position="507"/>
        <end position="526"/>
    </location>
</feature>
<evidence type="ECO:0000313" key="5">
    <source>
        <dbReference type="EMBL" id="BAH40641.1"/>
    </source>
</evidence>
<feature type="domain" description="AB hydrolase-1" evidence="3">
    <location>
        <begin position="99"/>
        <end position="265"/>
    </location>
</feature>
<dbReference type="Gene3D" id="3.40.50.1820">
    <property type="entry name" value="alpha/beta hydrolase"/>
    <property type="match status" value="1"/>
</dbReference>
<dbReference type="InterPro" id="IPR029058">
    <property type="entry name" value="AB_hydrolase_fold"/>
</dbReference>
<dbReference type="Proteomes" id="UP000002209">
    <property type="component" value="Chromosome"/>
</dbReference>
<dbReference type="GO" id="GO:0016020">
    <property type="term" value="C:membrane"/>
    <property type="evidence" value="ECO:0007669"/>
    <property type="project" value="TreeGrafter"/>
</dbReference>
<reference evidence="6" key="1">
    <citation type="submission" date="2006-03" db="EMBL/GenBank/DDBJ databases">
        <title>Complete genome sequence of Gemmatimonas aurantiaca T-27 that represents a novel phylum Gemmatimonadetes.</title>
        <authorList>
            <person name="Takasaki K."/>
            <person name="Ichikawa N."/>
            <person name="Miura H."/>
            <person name="Matsushita S."/>
            <person name="Watanabe Y."/>
            <person name="Oguchi A."/>
            <person name="Ankai A."/>
            <person name="Yashiro I."/>
            <person name="Takahashi M."/>
            <person name="Terui Y."/>
            <person name="Fukui S."/>
            <person name="Yokoyama H."/>
            <person name="Tanikawa S."/>
            <person name="Hanada S."/>
            <person name="Kamagata Y."/>
            <person name="Fujita N."/>
        </authorList>
    </citation>
    <scope>NUCLEOTIDE SEQUENCE [LARGE SCALE GENOMIC DNA]</scope>
    <source>
        <strain evidence="6">T-27 / DSM 14586 / JCM 11422 / NBRC 100505</strain>
    </source>
</reference>
<feature type="signal peptide" evidence="2">
    <location>
        <begin position="1"/>
        <end position="37"/>
    </location>
</feature>
<feature type="chain" id="PRO_5002906586" evidence="2">
    <location>
        <begin position="38"/>
        <end position="988"/>
    </location>
</feature>
<dbReference type="SUPFAM" id="SSF53474">
    <property type="entry name" value="alpha/beta-Hydrolases"/>
    <property type="match status" value="1"/>
</dbReference>
<proteinExistence type="predicted"/>
<name>C1ADR4_GEMAT</name>
<organism evidence="5 6">
    <name type="scientific">Gemmatimonas aurantiaca (strain DSM 14586 / JCM 11422 / NBRC 100505 / T-27)</name>
    <dbReference type="NCBI Taxonomy" id="379066"/>
    <lineage>
        <taxon>Bacteria</taxon>
        <taxon>Pseudomonadati</taxon>
        <taxon>Gemmatimonadota</taxon>
        <taxon>Gemmatimonadia</taxon>
        <taxon>Gemmatimonadales</taxon>
        <taxon>Gemmatimonadaceae</taxon>
        <taxon>Gemmatimonas</taxon>
    </lineage>
</organism>
<dbReference type="HOGENOM" id="CLU_302024_0_0_0"/>
<keyword evidence="6" id="KW-1185">Reference proteome</keyword>